<feature type="region of interest" description="Disordered" evidence="7">
    <location>
        <begin position="1"/>
        <end position="97"/>
    </location>
</feature>
<dbReference type="GeneID" id="34520011"/>
<name>W6MJZ7_9ASCO</name>
<evidence type="ECO:0000313" key="9">
    <source>
        <dbReference type="Proteomes" id="UP000019384"/>
    </source>
</evidence>
<dbReference type="GO" id="GO:0030686">
    <property type="term" value="C:90S preribosome"/>
    <property type="evidence" value="ECO:0007669"/>
    <property type="project" value="InterPro"/>
</dbReference>
<dbReference type="GO" id="GO:0005730">
    <property type="term" value="C:nucleolus"/>
    <property type="evidence" value="ECO:0007669"/>
    <property type="project" value="UniProtKB-SubCell"/>
</dbReference>
<feature type="compositionally biased region" description="Basic and acidic residues" evidence="7">
    <location>
        <begin position="64"/>
        <end position="80"/>
    </location>
</feature>
<protein>
    <recommendedName>
        <fullName evidence="4">Ribosome biogenesis protein SLX9</fullName>
    </recommendedName>
</protein>
<dbReference type="HOGENOM" id="CLU_1482203_0_0_1"/>
<evidence type="ECO:0000256" key="7">
    <source>
        <dbReference type="SAM" id="MobiDB-lite"/>
    </source>
</evidence>
<organism evidence="8 9">
    <name type="scientific">Kuraishia capsulata CBS 1993</name>
    <dbReference type="NCBI Taxonomy" id="1382522"/>
    <lineage>
        <taxon>Eukaryota</taxon>
        <taxon>Fungi</taxon>
        <taxon>Dikarya</taxon>
        <taxon>Ascomycota</taxon>
        <taxon>Saccharomycotina</taxon>
        <taxon>Pichiomycetes</taxon>
        <taxon>Pichiales</taxon>
        <taxon>Pichiaceae</taxon>
        <taxon>Kuraishia</taxon>
    </lineage>
</organism>
<comment type="function">
    <text evidence="6">Involved in ribosome biogenesis. Required for normal pre-rRNA processing in internal transcribed spacer 1 (ITS1). May be involved in the movements of the replication forks.</text>
</comment>
<gene>
    <name evidence="8" type="ORF">KUCA_T00002594001</name>
</gene>
<accession>W6MJZ7</accession>
<evidence type="ECO:0000256" key="6">
    <source>
        <dbReference type="ARBA" id="ARBA00025083"/>
    </source>
</evidence>
<evidence type="ECO:0000256" key="3">
    <source>
        <dbReference type="ARBA" id="ARBA00011523"/>
    </source>
</evidence>
<feature type="compositionally biased region" description="Basic residues" evidence="7">
    <location>
        <begin position="7"/>
        <end position="19"/>
    </location>
</feature>
<dbReference type="EMBL" id="HG793127">
    <property type="protein sequence ID" value="CDK26621.1"/>
    <property type="molecule type" value="Genomic_DNA"/>
</dbReference>
<evidence type="ECO:0000256" key="2">
    <source>
        <dbReference type="ARBA" id="ARBA00011022"/>
    </source>
</evidence>
<dbReference type="InterPro" id="IPR028160">
    <property type="entry name" value="Slx9-like"/>
</dbReference>
<reference evidence="8" key="2">
    <citation type="submission" date="2014-02" db="EMBL/GenBank/DDBJ databases">
        <title>Complete DNA sequence of /Kuraishia capsulata/ illustrates novel genomic features among budding yeasts (/Saccharomycotina/).</title>
        <authorList>
            <person name="Morales L."/>
            <person name="Noel B."/>
            <person name="Porcel B."/>
            <person name="Marcet-Houben M."/>
            <person name="Hullo M-F."/>
            <person name="Sacerdot C."/>
            <person name="Tekaia F."/>
            <person name="Leh-Louis V."/>
            <person name="Despons L."/>
            <person name="Khanna V."/>
            <person name="Aury J-M."/>
            <person name="Barbe V."/>
            <person name="Couloux A."/>
            <person name="Labadie K."/>
            <person name="Pelletier E."/>
            <person name="Souciet J-L."/>
            <person name="Boekhout T."/>
            <person name="Gabaldon T."/>
            <person name="Wincker P."/>
            <person name="Dujon B."/>
        </authorList>
    </citation>
    <scope>NUCLEOTIDE SEQUENCE</scope>
    <source>
        <strain evidence="8">CBS 1993</strain>
    </source>
</reference>
<reference evidence="8" key="1">
    <citation type="submission" date="2013-12" db="EMBL/GenBank/DDBJ databases">
        <authorList>
            <person name="Genoscope - CEA"/>
        </authorList>
    </citation>
    <scope>NUCLEOTIDE SEQUENCE</scope>
    <source>
        <strain evidence="8">CBS 1993</strain>
    </source>
</reference>
<sequence>MSLDKAVKKRTTLRAKSTRAQKTLKPSSAATASKSEQIQELIQEGLEKEKAEKKGSKASTKSVSLKERLASLKGHEHNDSISKSAIRRRKRKEKAQLAGSKLDDLLVALPEELPENPEDSISFVANKPKINHTPNAHSSQRGAAKIEAFERGRFQNALKTQGFANGTFASMKDAIRQNLKNM</sequence>
<evidence type="ECO:0000256" key="5">
    <source>
        <dbReference type="ARBA" id="ARBA00023242"/>
    </source>
</evidence>
<proteinExistence type="inferred from homology"/>
<dbReference type="RefSeq" id="XP_022458623.1">
    <property type="nucleotide sequence ID" value="XM_022602860.1"/>
</dbReference>
<dbReference type="OrthoDB" id="4068648at2759"/>
<evidence type="ECO:0000256" key="1">
    <source>
        <dbReference type="ARBA" id="ARBA00004604"/>
    </source>
</evidence>
<keyword evidence="5" id="KW-0539">Nucleus</keyword>
<dbReference type="Pfam" id="PF15341">
    <property type="entry name" value="SLX9"/>
    <property type="match status" value="1"/>
</dbReference>
<comment type="similarity">
    <text evidence="2">Belongs to the SLX9 family.</text>
</comment>
<dbReference type="Proteomes" id="UP000019384">
    <property type="component" value="Unassembled WGS sequence"/>
</dbReference>
<feature type="compositionally biased region" description="Basic and acidic residues" evidence="7">
    <location>
        <begin position="45"/>
        <end position="55"/>
    </location>
</feature>
<evidence type="ECO:0000256" key="4">
    <source>
        <dbReference type="ARBA" id="ARBA00021321"/>
    </source>
</evidence>
<keyword evidence="9" id="KW-1185">Reference proteome</keyword>
<evidence type="ECO:0000313" key="8">
    <source>
        <dbReference type="EMBL" id="CDK26621.1"/>
    </source>
</evidence>
<comment type="subunit">
    <text evidence="3">Interacts with the 35S, 23S and 20S pre-rRNAs and with the U3 snoRNA.</text>
</comment>
<dbReference type="AlphaFoldDB" id="W6MJZ7"/>
<dbReference type="GO" id="GO:0030688">
    <property type="term" value="C:preribosome, small subunit precursor"/>
    <property type="evidence" value="ECO:0007669"/>
    <property type="project" value="InterPro"/>
</dbReference>
<dbReference type="GO" id="GO:0000462">
    <property type="term" value="P:maturation of SSU-rRNA from tricistronic rRNA transcript (SSU-rRNA, 5.8S rRNA, LSU-rRNA)"/>
    <property type="evidence" value="ECO:0007669"/>
    <property type="project" value="InterPro"/>
</dbReference>
<feature type="compositionally biased region" description="Polar residues" evidence="7">
    <location>
        <begin position="20"/>
        <end position="35"/>
    </location>
</feature>
<comment type="subcellular location">
    <subcellularLocation>
        <location evidence="1">Nucleus</location>
        <location evidence="1">Nucleolus</location>
    </subcellularLocation>
</comment>